<dbReference type="EMBL" id="BAABGY010000011">
    <property type="protein sequence ID" value="GAA4338003.1"/>
    <property type="molecule type" value="Genomic_DNA"/>
</dbReference>
<evidence type="ECO:0000256" key="7">
    <source>
        <dbReference type="ARBA" id="ARBA00022741"/>
    </source>
</evidence>
<evidence type="ECO:0000256" key="1">
    <source>
        <dbReference type="ARBA" id="ARBA00002324"/>
    </source>
</evidence>
<name>A0ABP8HDT3_9BACT</name>
<comment type="catalytic activity">
    <reaction evidence="10 11">
        <text>nicotinate beta-D-ribonucleotide + ATP + H(+) = deamido-NAD(+) + diphosphate</text>
        <dbReference type="Rhea" id="RHEA:22860"/>
        <dbReference type="ChEBI" id="CHEBI:15378"/>
        <dbReference type="ChEBI" id="CHEBI:30616"/>
        <dbReference type="ChEBI" id="CHEBI:33019"/>
        <dbReference type="ChEBI" id="CHEBI:57502"/>
        <dbReference type="ChEBI" id="CHEBI:58437"/>
        <dbReference type="EC" id="2.7.7.18"/>
    </reaction>
</comment>
<gene>
    <name evidence="11 13" type="primary">nadD</name>
    <name evidence="13" type="ORF">GCM10023184_34140</name>
</gene>
<keyword evidence="5 11" id="KW-0808">Transferase</keyword>
<dbReference type="Proteomes" id="UP001501725">
    <property type="component" value="Unassembled WGS sequence"/>
</dbReference>
<reference evidence="14" key="1">
    <citation type="journal article" date="2019" name="Int. J. Syst. Evol. Microbiol.">
        <title>The Global Catalogue of Microorganisms (GCM) 10K type strain sequencing project: providing services to taxonomists for standard genome sequencing and annotation.</title>
        <authorList>
            <consortium name="The Broad Institute Genomics Platform"/>
            <consortium name="The Broad Institute Genome Sequencing Center for Infectious Disease"/>
            <person name="Wu L."/>
            <person name="Ma J."/>
        </authorList>
    </citation>
    <scope>NUCLEOTIDE SEQUENCE [LARGE SCALE GENOMIC DNA]</scope>
    <source>
        <strain evidence="14">JCM 17919</strain>
    </source>
</reference>
<dbReference type="InterPro" id="IPR014729">
    <property type="entry name" value="Rossmann-like_a/b/a_fold"/>
</dbReference>
<keyword evidence="14" id="KW-1185">Reference proteome</keyword>
<keyword evidence="7 11" id="KW-0547">Nucleotide-binding</keyword>
<dbReference type="NCBIfam" id="TIGR00482">
    <property type="entry name" value="nicotinate (nicotinamide) nucleotide adenylyltransferase"/>
    <property type="match status" value="1"/>
</dbReference>
<evidence type="ECO:0000313" key="13">
    <source>
        <dbReference type="EMBL" id="GAA4338003.1"/>
    </source>
</evidence>
<keyword evidence="9 11" id="KW-0520">NAD</keyword>
<evidence type="ECO:0000259" key="12">
    <source>
        <dbReference type="Pfam" id="PF01467"/>
    </source>
</evidence>
<keyword evidence="4 11" id="KW-0662">Pyridine nucleotide biosynthesis</keyword>
<dbReference type="PANTHER" id="PTHR39321:SF3">
    <property type="entry name" value="PHOSPHOPANTETHEINE ADENYLYLTRANSFERASE"/>
    <property type="match status" value="1"/>
</dbReference>
<evidence type="ECO:0000256" key="8">
    <source>
        <dbReference type="ARBA" id="ARBA00022840"/>
    </source>
</evidence>
<evidence type="ECO:0000256" key="11">
    <source>
        <dbReference type="HAMAP-Rule" id="MF_00244"/>
    </source>
</evidence>
<dbReference type="RefSeq" id="WP_345257002.1">
    <property type="nucleotide sequence ID" value="NZ_BAABGY010000011.1"/>
</dbReference>
<dbReference type="HAMAP" id="MF_00244">
    <property type="entry name" value="NaMN_adenylyltr"/>
    <property type="match status" value="1"/>
</dbReference>
<evidence type="ECO:0000256" key="9">
    <source>
        <dbReference type="ARBA" id="ARBA00023027"/>
    </source>
</evidence>
<accession>A0ABP8HDT3</accession>
<evidence type="ECO:0000256" key="10">
    <source>
        <dbReference type="ARBA" id="ARBA00048721"/>
    </source>
</evidence>
<evidence type="ECO:0000256" key="2">
    <source>
        <dbReference type="ARBA" id="ARBA00005019"/>
    </source>
</evidence>
<keyword evidence="6 11" id="KW-0548">Nucleotidyltransferase</keyword>
<evidence type="ECO:0000313" key="14">
    <source>
        <dbReference type="Proteomes" id="UP001501725"/>
    </source>
</evidence>
<keyword evidence="8 11" id="KW-0067">ATP-binding</keyword>
<dbReference type="PANTHER" id="PTHR39321">
    <property type="entry name" value="NICOTINATE-NUCLEOTIDE ADENYLYLTRANSFERASE-RELATED"/>
    <property type="match status" value="1"/>
</dbReference>
<evidence type="ECO:0000256" key="6">
    <source>
        <dbReference type="ARBA" id="ARBA00022695"/>
    </source>
</evidence>
<dbReference type="GO" id="GO:0016779">
    <property type="term" value="F:nucleotidyltransferase activity"/>
    <property type="evidence" value="ECO:0007669"/>
    <property type="project" value="UniProtKB-KW"/>
</dbReference>
<sequence length="195" mass="21920">MQVGLYFGSFNPIHIGHLIIASHVLNVTSLQRVWFVISPQNPFKPSSTLLNEYDRLHLVNKAIEGDDRLRASEVEFSLPRPSYTAHTLAYLEEKYPTYSFQIIMGSDSFQNLPKWKNAGAIIGRYPILVYERPGFPVADTHGAEVTLLQAPLLEISATHIRGLLHDGKSIRYLVPDAVAEEIRSSRFYRKGPGSA</sequence>
<evidence type="ECO:0000256" key="4">
    <source>
        <dbReference type="ARBA" id="ARBA00022642"/>
    </source>
</evidence>
<comment type="function">
    <text evidence="1 11">Catalyzes the reversible adenylation of nicotinate mononucleotide (NaMN) to nicotinic acid adenine dinucleotide (NaAD).</text>
</comment>
<comment type="similarity">
    <text evidence="3 11">Belongs to the NadD family.</text>
</comment>
<dbReference type="Pfam" id="PF01467">
    <property type="entry name" value="CTP_transf_like"/>
    <property type="match status" value="1"/>
</dbReference>
<comment type="pathway">
    <text evidence="2 11">Cofactor biosynthesis; NAD(+) biosynthesis; deamido-NAD(+) from nicotinate D-ribonucleotide: step 1/1.</text>
</comment>
<dbReference type="Gene3D" id="3.40.50.620">
    <property type="entry name" value="HUPs"/>
    <property type="match status" value="1"/>
</dbReference>
<evidence type="ECO:0000256" key="5">
    <source>
        <dbReference type="ARBA" id="ARBA00022679"/>
    </source>
</evidence>
<dbReference type="CDD" id="cd02165">
    <property type="entry name" value="NMNAT"/>
    <property type="match status" value="1"/>
</dbReference>
<dbReference type="EC" id="2.7.7.18" evidence="11"/>
<organism evidence="13 14">
    <name type="scientific">Flaviaesturariibacter amylovorans</name>
    <dbReference type="NCBI Taxonomy" id="1084520"/>
    <lineage>
        <taxon>Bacteria</taxon>
        <taxon>Pseudomonadati</taxon>
        <taxon>Bacteroidota</taxon>
        <taxon>Chitinophagia</taxon>
        <taxon>Chitinophagales</taxon>
        <taxon>Chitinophagaceae</taxon>
        <taxon>Flaviaestuariibacter</taxon>
    </lineage>
</organism>
<feature type="domain" description="Cytidyltransferase-like" evidence="12">
    <location>
        <begin position="5"/>
        <end position="161"/>
    </location>
</feature>
<protein>
    <recommendedName>
        <fullName evidence="11">Probable nicotinate-nucleotide adenylyltransferase</fullName>
        <ecNumber evidence="11">2.7.7.18</ecNumber>
    </recommendedName>
    <alternativeName>
        <fullName evidence="11">Deamido-NAD(+) diphosphorylase</fullName>
    </alternativeName>
    <alternativeName>
        <fullName evidence="11">Deamido-NAD(+) pyrophosphorylase</fullName>
    </alternativeName>
    <alternativeName>
        <fullName evidence="11">Nicotinate mononucleotide adenylyltransferase</fullName>
        <shortName evidence="11">NaMN adenylyltransferase</shortName>
    </alternativeName>
</protein>
<dbReference type="InterPro" id="IPR004821">
    <property type="entry name" value="Cyt_trans-like"/>
</dbReference>
<dbReference type="InterPro" id="IPR005248">
    <property type="entry name" value="NadD/NMNAT"/>
</dbReference>
<comment type="caution">
    <text evidence="13">The sequence shown here is derived from an EMBL/GenBank/DDBJ whole genome shotgun (WGS) entry which is preliminary data.</text>
</comment>
<dbReference type="SUPFAM" id="SSF52374">
    <property type="entry name" value="Nucleotidylyl transferase"/>
    <property type="match status" value="1"/>
</dbReference>
<evidence type="ECO:0000256" key="3">
    <source>
        <dbReference type="ARBA" id="ARBA00009014"/>
    </source>
</evidence>
<proteinExistence type="inferred from homology"/>